<dbReference type="OrthoDB" id="10411420at2759"/>
<organism evidence="3 4">
    <name type="scientific">Friedmanniomyces endolithicus</name>
    <dbReference type="NCBI Taxonomy" id="329885"/>
    <lineage>
        <taxon>Eukaryota</taxon>
        <taxon>Fungi</taxon>
        <taxon>Dikarya</taxon>
        <taxon>Ascomycota</taxon>
        <taxon>Pezizomycotina</taxon>
        <taxon>Dothideomycetes</taxon>
        <taxon>Dothideomycetidae</taxon>
        <taxon>Mycosphaerellales</taxon>
        <taxon>Teratosphaeriaceae</taxon>
        <taxon>Friedmanniomyces</taxon>
    </lineage>
</organism>
<evidence type="ECO:0000256" key="2">
    <source>
        <dbReference type="SAM" id="Phobius"/>
    </source>
</evidence>
<name>A0A4U0VG80_9PEZI</name>
<keyword evidence="2" id="KW-0812">Transmembrane</keyword>
<feature type="compositionally biased region" description="Basic residues" evidence="1">
    <location>
        <begin position="83"/>
        <end position="95"/>
    </location>
</feature>
<dbReference type="AlphaFoldDB" id="A0A4U0VG80"/>
<evidence type="ECO:0000313" key="3">
    <source>
        <dbReference type="EMBL" id="TKA47236.1"/>
    </source>
</evidence>
<keyword evidence="2" id="KW-1133">Transmembrane helix</keyword>
<gene>
    <name evidence="3" type="ORF">B0A54_02714</name>
</gene>
<evidence type="ECO:0000256" key="1">
    <source>
        <dbReference type="SAM" id="MobiDB-lite"/>
    </source>
</evidence>
<feature type="region of interest" description="Disordered" evidence="1">
    <location>
        <begin position="1"/>
        <end position="45"/>
    </location>
</feature>
<sequence>MLMFSIDNDNHDAWQSPDPSPAIPTRSRLIARPSSPPHSPEPTNMDNLRAQRRLRSHSQSTSPTILVPETPLAVTANQPIAAHHRANSTRGRSRAAHATTEPASRNELQHLRARRAVLTTTLEESTAHVSRLQLRNRLQNQEILRERAVAARATAERNVVITEREREIAVAVAEARGLAEGRGRLVWRLGLLLGGLVVVVGCYAGWCYANQASIRYIRGVEERRYGL</sequence>
<dbReference type="Proteomes" id="UP000310066">
    <property type="component" value="Unassembled WGS sequence"/>
</dbReference>
<keyword evidence="2" id="KW-0472">Membrane</keyword>
<feature type="region of interest" description="Disordered" evidence="1">
    <location>
        <begin position="83"/>
        <end position="108"/>
    </location>
</feature>
<proteinExistence type="predicted"/>
<accession>A0A4U0VG80</accession>
<reference evidence="3 4" key="1">
    <citation type="submission" date="2017-03" db="EMBL/GenBank/DDBJ databases">
        <title>Genomes of endolithic fungi from Antarctica.</title>
        <authorList>
            <person name="Coleine C."/>
            <person name="Masonjones S."/>
            <person name="Stajich J.E."/>
        </authorList>
    </citation>
    <scope>NUCLEOTIDE SEQUENCE [LARGE SCALE GENOMIC DNA]</scope>
    <source>
        <strain evidence="3 4">CCFEE 5311</strain>
    </source>
</reference>
<protein>
    <submittedName>
        <fullName evidence="3">Uncharacterized protein</fullName>
    </submittedName>
</protein>
<comment type="caution">
    <text evidence="3">The sequence shown here is derived from an EMBL/GenBank/DDBJ whole genome shotgun (WGS) entry which is preliminary data.</text>
</comment>
<dbReference type="EMBL" id="NAJP01000006">
    <property type="protein sequence ID" value="TKA47236.1"/>
    <property type="molecule type" value="Genomic_DNA"/>
</dbReference>
<feature type="transmembrane region" description="Helical" evidence="2">
    <location>
        <begin position="185"/>
        <end position="206"/>
    </location>
</feature>
<evidence type="ECO:0000313" key="4">
    <source>
        <dbReference type="Proteomes" id="UP000310066"/>
    </source>
</evidence>